<dbReference type="Proteomes" id="UP000239590">
    <property type="component" value="Unassembled WGS sequence"/>
</dbReference>
<evidence type="ECO:0000313" key="2">
    <source>
        <dbReference type="Proteomes" id="UP000239590"/>
    </source>
</evidence>
<organism evidence="1 2">
    <name type="scientific">Siphonobacter curvatus</name>
    <dbReference type="NCBI Taxonomy" id="2094562"/>
    <lineage>
        <taxon>Bacteria</taxon>
        <taxon>Pseudomonadati</taxon>
        <taxon>Bacteroidota</taxon>
        <taxon>Cytophagia</taxon>
        <taxon>Cytophagales</taxon>
        <taxon>Cytophagaceae</taxon>
        <taxon>Siphonobacter</taxon>
    </lineage>
</organism>
<dbReference type="InterPro" id="IPR032676">
    <property type="entry name" value="YkuD_2"/>
</dbReference>
<dbReference type="Pfam" id="PF13645">
    <property type="entry name" value="YkuD_2"/>
    <property type="match status" value="1"/>
</dbReference>
<dbReference type="RefSeq" id="WP_104709665.1">
    <property type="nucleotide sequence ID" value="NZ_PTRA01000001.1"/>
</dbReference>
<evidence type="ECO:0000313" key="1">
    <source>
        <dbReference type="EMBL" id="PQA58447.1"/>
    </source>
</evidence>
<gene>
    <name evidence="1" type="ORF">C5O19_01880</name>
</gene>
<proteinExistence type="predicted"/>
<keyword evidence="2" id="KW-1185">Reference proteome</keyword>
<comment type="caution">
    <text evidence="1">The sequence shown here is derived from an EMBL/GenBank/DDBJ whole genome shotgun (WGS) entry which is preliminary data.</text>
</comment>
<dbReference type="PANTHER" id="PTHR38477">
    <property type="entry name" value="HYPOTHETICAL EXPORTED PROTEIN"/>
    <property type="match status" value="1"/>
</dbReference>
<reference evidence="2" key="1">
    <citation type="submission" date="2018-02" db="EMBL/GenBank/DDBJ databases">
        <title>Genome sequencing of Solimonas sp. HR-BB.</title>
        <authorList>
            <person name="Lee Y."/>
            <person name="Jeon C.O."/>
        </authorList>
    </citation>
    <scope>NUCLEOTIDE SEQUENCE [LARGE SCALE GENOMIC DNA]</scope>
    <source>
        <strain evidence="2">HR-U</strain>
    </source>
</reference>
<dbReference type="OrthoDB" id="9815195at2"/>
<accession>A0A2S7IL53</accession>
<dbReference type="PANTHER" id="PTHR38477:SF1">
    <property type="entry name" value="MUREIN L,D-TRANSPEPTIDASE CATALYTIC DOMAIN FAMILY PROTEIN"/>
    <property type="match status" value="1"/>
</dbReference>
<protein>
    <recommendedName>
        <fullName evidence="3">Murein L,D-transpeptidase catalytic domain family protein</fullName>
    </recommendedName>
</protein>
<sequence length="259" mass="28742">MNKSLTLVAVTALVLALSFGFINPFSSFTTEKKAPIVATKTIAPEQEWVSLYESLKLDSLGLSSEAFHYAWYGFQQMKLEQPVIAIADFSQSSRNKRLYVIDLLKKELIYNTYVAHGMNSGQEFAQRFSNNDSSHQSSLGFYRTLGTYQGKHGLSLKLEGLEKGINDHVYSRAIVMHGADYVSESFIKQTGRLGRSQGCPAVSYADHKILINLLKGGAGLFLYSNNESYLKQSHLLAGIGQTDHRAEIASDLSHPYTSL</sequence>
<dbReference type="AlphaFoldDB" id="A0A2S7IL53"/>
<name>A0A2S7IL53_9BACT</name>
<evidence type="ECO:0008006" key="3">
    <source>
        <dbReference type="Google" id="ProtNLM"/>
    </source>
</evidence>
<dbReference type="EMBL" id="PTRA01000001">
    <property type="protein sequence ID" value="PQA58447.1"/>
    <property type="molecule type" value="Genomic_DNA"/>
</dbReference>